<dbReference type="Gene3D" id="1.10.287.1490">
    <property type="match status" value="1"/>
</dbReference>
<evidence type="ECO:0000256" key="4">
    <source>
        <dbReference type="SAM" id="Coils"/>
    </source>
</evidence>
<feature type="compositionally biased region" description="Polar residues" evidence="5">
    <location>
        <begin position="42"/>
        <end position="59"/>
    </location>
</feature>
<keyword evidence="2" id="KW-0333">Golgi apparatus</keyword>
<dbReference type="STRING" id="683960.A0A1E3P368"/>
<protein>
    <recommendedName>
        <fullName evidence="6">TATA element modulatory factor 1 TATA binding domain-containing protein</fullName>
    </recommendedName>
</protein>
<feature type="domain" description="TATA element modulatory factor 1 TATA binding" evidence="6">
    <location>
        <begin position="690"/>
        <end position="802"/>
    </location>
</feature>
<dbReference type="InterPro" id="IPR052602">
    <property type="entry name" value="Growth_transcription_reg"/>
</dbReference>
<feature type="coiled-coil region" evidence="4">
    <location>
        <begin position="490"/>
        <end position="573"/>
    </location>
</feature>
<evidence type="ECO:0000313" key="7">
    <source>
        <dbReference type="EMBL" id="ODQ59654.1"/>
    </source>
</evidence>
<evidence type="ECO:0000256" key="2">
    <source>
        <dbReference type="ARBA" id="ARBA00023034"/>
    </source>
</evidence>
<evidence type="ECO:0000259" key="6">
    <source>
        <dbReference type="Pfam" id="PF12325"/>
    </source>
</evidence>
<dbReference type="GeneID" id="30200582"/>
<dbReference type="InterPro" id="IPR022091">
    <property type="entry name" value="TMF_TATA-bd"/>
</dbReference>
<keyword evidence="8" id="KW-1185">Reference proteome</keyword>
<dbReference type="Proteomes" id="UP000094112">
    <property type="component" value="Unassembled WGS sequence"/>
</dbReference>
<feature type="coiled-coil region" evidence="4">
    <location>
        <begin position="227"/>
        <end position="450"/>
    </location>
</feature>
<dbReference type="RefSeq" id="XP_019038861.1">
    <property type="nucleotide sequence ID" value="XM_019183336.1"/>
</dbReference>
<comment type="subcellular location">
    <subcellularLocation>
        <location evidence="1">Golgi apparatus</location>
    </subcellularLocation>
</comment>
<dbReference type="EMBL" id="KV454210">
    <property type="protein sequence ID" value="ODQ59654.1"/>
    <property type="molecule type" value="Genomic_DNA"/>
</dbReference>
<dbReference type="OrthoDB" id="74178at2759"/>
<dbReference type="Pfam" id="PF12325">
    <property type="entry name" value="TMF_TATA_bd"/>
    <property type="match status" value="1"/>
</dbReference>
<evidence type="ECO:0000256" key="3">
    <source>
        <dbReference type="ARBA" id="ARBA00023054"/>
    </source>
</evidence>
<dbReference type="PANTHER" id="PTHR46515:SF1">
    <property type="entry name" value="TATA ELEMENT MODULATORY FACTOR"/>
    <property type="match status" value="1"/>
</dbReference>
<feature type="region of interest" description="Disordered" evidence="5">
    <location>
        <begin position="600"/>
        <end position="642"/>
    </location>
</feature>
<accession>A0A1E3P368</accession>
<evidence type="ECO:0000256" key="1">
    <source>
        <dbReference type="ARBA" id="ARBA00004555"/>
    </source>
</evidence>
<dbReference type="AlphaFoldDB" id="A0A1E3P368"/>
<dbReference type="InterPro" id="IPR022092">
    <property type="entry name" value="TMF_DNA-bd"/>
</dbReference>
<dbReference type="PANTHER" id="PTHR46515">
    <property type="entry name" value="TATA ELEMENT MODULATORY FACTOR TMF1"/>
    <property type="match status" value="1"/>
</dbReference>
<gene>
    <name evidence="7" type="ORF">WICANDRAFT_62239</name>
</gene>
<name>A0A1E3P368_WICAA</name>
<evidence type="ECO:0000256" key="5">
    <source>
        <dbReference type="SAM" id="MobiDB-lite"/>
    </source>
</evidence>
<organism evidence="7 8">
    <name type="scientific">Wickerhamomyces anomalus (strain ATCC 58044 / CBS 1984 / NCYC 433 / NRRL Y-366-8)</name>
    <name type="common">Yeast</name>
    <name type="synonym">Hansenula anomala</name>
    <dbReference type="NCBI Taxonomy" id="683960"/>
    <lineage>
        <taxon>Eukaryota</taxon>
        <taxon>Fungi</taxon>
        <taxon>Dikarya</taxon>
        <taxon>Ascomycota</taxon>
        <taxon>Saccharomycotina</taxon>
        <taxon>Saccharomycetes</taxon>
        <taxon>Phaffomycetales</taxon>
        <taxon>Wickerhamomycetaceae</taxon>
        <taxon>Wickerhamomyces</taxon>
    </lineage>
</organism>
<evidence type="ECO:0000313" key="8">
    <source>
        <dbReference type="Proteomes" id="UP000094112"/>
    </source>
</evidence>
<feature type="compositionally biased region" description="Basic and acidic residues" evidence="5">
    <location>
        <begin position="60"/>
        <end position="73"/>
    </location>
</feature>
<reference evidence="7 8" key="1">
    <citation type="journal article" date="2016" name="Proc. Natl. Acad. Sci. U.S.A.">
        <title>Comparative genomics of biotechnologically important yeasts.</title>
        <authorList>
            <person name="Riley R."/>
            <person name="Haridas S."/>
            <person name="Wolfe K.H."/>
            <person name="Lopes M.R."/>
            <person name="Hittinger C.T."/>
            <person name="Goeker M."/>
            <person name="Salamov A.A."/>
            <person name="Wisecaver J.H."/>
            <person name="Long T.M."/>
            <person name="Calvey C.H."/>
            <person name="Aerts A.L."/>
            <person name="Barry K.W."/>
            <person name="Choi C."/>
            <person name="Clum A."/>
            <person name="Coughlan A.Y."/>
            <person name="Deshpande S."/>
            <person name="Douglass A.P."/>
            <person name="Hanson S.J."/>
            <person name="Klenk H.-P."/>
            <person name="LaButti K.M."/>
            <person name="Lapidus A."/>
            <person name="Lindquist E.A."/>
            <person name="Lipzen A.M."/>
            <person name="Meier-Kolthoff J.P."/>
            <person name="Ohm R.A."/>
            <person name="Otillar R.P."/>
            <person name="Pangilinan J.L."/>
            <person name="Peng Y."/>
            <person name="Rokas A."/>
            <person name="Rosa C.A."/>
            <person name="Scheuner C."/>
            <person name="Sibirny A.A."/>
            <person name="Slot J.C."/>
            <person name="Stielow J.B."/>
            <person name="Sun H."/>
            <person name="Kurtzman C.P."/>
            <person name="Blackwell M."/>
            <person name="Grigoriev I.V."/>
            <person name="Jeffries T.W."/>
        </authorList>
    </citation>
    <scope>NUCLEOTIDE SEQUENCE [LARGE SCALE GENOMIC DNA]</scope>
    <source>
        <strain evidence="8">ATCC 58044 / CBS 1984 / NCYC 433 / NRRL Y-366-8</strain>
    </source>
</reference>
<sequence>MAKKKNNKSKSAANKPLQDTVTKPQQDTISNPEPAIDENDDNNTTSKTVQEPTNDISQQEQKDIETIQEKDQVTKPVESPSLINSAEVETEKSPEPIEVSESIKIEPQQEDEPIVKEQPIEIVQEPIAPTVKKRLTLQERLALAAKSGKSKRSTSGANATDDKKLRVVSPEPSTRETSIEPQTSELSKVATPISEPISAVSTRDSSLDIKRSEPITLFPKDFKNLPVEELQKLITDAETKFSVLESKNESLTIEKQSLQEKIKNISSSISATSSSSASAQIIKEKDEKIAQLLKEGENLSMKELKYTNTIKRLKSIEADNDKEIWNLKNTVDSLEDEKKKFKEENKKLKDSEQQFSVKSKTLQIQLDNEKESLQEEINRNKELSKKIEELSQVLIQEKNQASNIINELKRSLEKEKQKAQTAQEESMAEINRLESKIEQLRYQSENAQAHTTTNDESYLKLIRQHDTLQNQYTSATENWQSIEASLMSKISNFETSLSSYQEKLKSSEEKNDILSNDLRSKTLEIENLTKDLKNLRLELSRCQNKLDQSTKDYEELQTTLESKEISFNKEKAELEYKVSNLERQFKDSIQPQHLTVQSSSNLGEFSPQMPQNSSTPSFRRGLSWDIGLGESSTTPRQSRKSSALYFPNYSQANGSFEEKSETASDFDDNDTVNSPVSQYHNGSRYDNNSSSALGGTSVQLLGKMSSQVRRLETELSTMKEELEKLSEDKKAANEEIVKLMKDNENVGFYKSKIEELEIQVDNYSKRHEKTLEILGEKSEQVEELKADVQDLKDLCRQQVQQLVDLQTR</sequence>
<feature type="coiled-coil region" evidence="4">
    <location>
        <begin position="701"/>
        <end position="808"/>
    </location>
</feature>
<feature type="region of interest" description="Disordered" evidence="5">
    <location>
        <begin position="144"/>
        <end position="197"/>
    </location>
</feature>
<proteinExistence type="predicted"/>
<feature type="compositionally biased region" description="Polar residues" evidence="5">
    <location>
        <begin position="671"/>
        <end position="693"/>
    </location>
</feature>
<feature type="compositionally biased region" description="Polar residues" evidence="5">
    <location>
        <begin position="600"/>
        <end position="617"/>
    </location>
</feature>
<feature type="compositionally biased region" description="Polar residues" evidence="5">
    <location>
        <begin position="17"/>
        <end position="31"/>
    </location>
</feature>
<keyword evidence="3 4" id="KW-0175">Coiled coil</keyword>
<dbReference type="GO" id="GO:0005783">
    <property type="term" value="C:endoplasmic reticulum"/>
    <property type="evidence" value="ECO:0007669"/>
    <property type="project" value="TreeGrafter"/>
</dbReference>
<dbReference type="Pfam" id="PF12329">
    <property type="entry name" value="TMF_DNA_bd"/>
    <property type="match status" value="1"/>
</dbReference>
<dbReference type="GO" id="GO:0005794">
    <property type="term" value="C:Golgi apparatus"/>
    <property type="evidence" value="ECO:0007669"/>
    <property type="project" value="UniProtKB-SubCell"/>
</dbReference>
<feature type="region of interest" description="Disordered" evidence="5">
    <location>
        <begin position="656"/>
        <end position="693"/>
    </location>
</feature>
<feature type="region of interest" description="Disordered" evidence="5">
    <location>
        <begin position="1"/>
        <end position="120"/>
    </location>
</feature>